<name>W4KDZ2_HETIT</name>
<evidence type="ECO:0000256" key="1">
    <source>
        <dbReference type="SAM" id="MobiDB-lite"/>
    </source>
</evidence>
<keyword evidence="3" id="KW-1185">Reference proteome</keyword>
<sequence length="243" mass="26171">MPPAACRDTRPECPPIFASCGSTAICQMGWGHGAATHGPDGNAAGAIEAASCRSANRSLLWPLAPATQPRATQPRALALSSPRIPFLRNSAPRTDPHSPPCAGRPLLVFPVLISIVGFIMIPSHAVSPRTTPPVPYLTLHSIYVPSHPQAPNPSSGLILNKQCHFQSPCAITPSTLLPGPAISVITPCDPQVRFSHLNSHARKKKIIRRLVSFMSTNYFNPPRSDPQNRGSNRRIKGQKKDRT</sequence>
<accession>W4KDZ2</accession>
<dbReference type="Proteomes" id="UP000030671">
    <property type="component" value="Unassembled WGS sequence"/>
</dbReference>
<reference evidence="2 3" key="1">
    <citation type="journal article" date="2012" name="New Phytol.">
        <title>Insight into trade-off between wood decay and parasitism from the genome of a fungal forest pathogen.</title>
        <authorList>
            <person name="Olson A."/>
            <person name="Aerts A."/>
            <person name="Asiegbu F."/>
            <person name="Belbahri L."/>
            <person name="Bouzid O."/>
            <person name="Broberg A."/>
            <person name="Canback B."/>
            <person name="Coutinho P.M."/>
            <person name="Cullen D."/>
            <person name="Dalman K."/>
            <person name="Deflorio G."/>
            <person name="van Diepen L.T."/>
            <person name="Dunand C."/>
            <person name="Duplessis S."/>
            <person name="Durling M."/>
            <person name="Gonthier P."/>
            <person name="Grimwood J."/>
            <person name="Fossdal C.G."/>
            <person name="Hansson D."/>
            <person name="Henrissat B."/>
            <person name="Hietala A."/>
            <person name="Himmelstrand K."/>
            <person name="Hoffmeister D."/>
            <person name="Hogberg N."/>
            <person name="James T.Y."/>
            <person name="Karlsson M."/>
            <person name="Kohler A."/>
            <person name="Kues U."/>
            <person name="Lee Y.H."/>
            <person name="Lin Y.C."/>
            <person name="Lind M."/>
            <person name="Lindquist E."/>
            <person name="Lombard V."/>
            <person name="Lucas S."/>
            <person name="Lunden K."/>
            <person name="Morin E."/>
            <person name="Murat C."/>
            <person name="Park J."/>
            <person name="Raffaello T."/>
            <person name="Rouze P."/>
            <person name="Salamov A."/>
            <person name="Schmutz J."/>
            <person name="Solheim H."/>
            <person name="Stahlberg J."/>
            <person name="Velez H."/>
            <person name="de Vries R.P."/>
            <person name="Wiebenga A."/>
            <person name="Woodward S."/>
            <person name="Yakovlev I."/>
            <person name="Garbelotto M."/>
            <person name="Martin F."/>
            <person name="Grigoriev I.V."/>
            <person name="Stenlid J."/>
        </authorList>
    </citation>
    <scope>NUCLEOTIDE SEQUENCE [LARGE SCALE GENOMIC DNA]</scope>
    <source>
        <strain evidence="2 3">TC 32-1</strain>
    </source>
</reference>
<evidence type="ECO:0000313" key="3">
    <source>
        <dbReference type="Proteomes" id="UP000030671"/>
    </source>
</evidence>
<evidence type="ECO:0000313" key="2">
    <source>
        <dbReference type="EMBL" id="ETW83535.1"/>
    </source>
</evidence>
<dbReference type="InParanoid" id="W4KDZ2"/>
<dbReference type="AlphaFoldDB" id="W4KDZ2"/>
<dbReference type="HOGENOM" id="CLU_1142712_0_0_1"/>
<organism evidence="2 3">
    <name type="scientific">Heterobasidion irregulare (strain TC 32-1)</name>
    <dbReference type="NCBI Taxonomy" id="747525"/>
    <lineage>
        <taxon>Eukaryota</taxon>
        <taxon>Fungi</taxon>
        <taxon>Dikarya</taxon>
        <taxon>Basidiomycota</taxon>
        <taxon>Agaricomycotina</taxon>
        <taxon>Agaricomycetes</taxon>
        <taxon>Russulales</taxon>
        <taxon>Bondarzewiaceae</taxon>
        <taxon>Heterobasidion</taxon>
        <taxon>Heterobasidion annosum species complex</taxon>
    </lineage>
</organism>
<dbReference type="KEGG" id="hir:HETIRDRAFT_457760"/>
<gene>
    <name evidence="2" type="ORF">HETIRDRAFT_457760</name>
</gene>
<protein>
    <submittedName>
        <fullName evidence="2">Uncharacterized protein</fullName>
    </submittedName>
</protein>
<proteinExistence type="predicted"/>
<dbReference type="RefSeq" id="XP_009543316.1">
    <property type="nucleotide sequence ID" value="XM_009545021.1"/>
</dbReference>
<feature type="compositionally biased region" description="Polar residues" evidence="1">
    <location>
        <begin position="218"/>
        <end position="230"/>
    </location>
</feature>
<dbReference type="GeneID" id="20676866"/>
<dbReference type="EMBL" id="KI925456">
    <property type="protein sequence ID" value="ETW83535.1"/>
    <property type="molecule type" value="Genomic_DNA"/>
</dbReference>
<feature type="region of interest" description="Disordered" evidence="1">
    <location>
        <begin position="218"/>
        <end position="243"/>
    </location>
</feature>